<proteinExistence type="predicted"/>
<dbReference type="EMBL" id="PCSU01000019">
    <property type="protein sequence ID" value="PIP56747.1"/>
    <property type="molecule type" value="Genomic_DNA"/>
</dbReference>
<dbReference type="AlphaFoldDB" id="A0A2H0BGE9"/>
<protein>
    <submittedName>
        <fullName evidence="2">Uncharacterized protein</fullName>
    </submittedName>
</protein>
<feature type="transmembrane region" description="Helical" evidence="1">
    <location>
        <begin position="63"/>
        <end position="84"/>
    </location>
</feature>
<keyword evidence="1" id="KW-1133">Transmembrane helix</keyword>
<comment type="caution">
    <text evidence="2">The sequence shown here is derived from an EMBL/GenBank/DDBJ whole genome shotgun (WGS) entry which is preliminary data.</text>
</comment>
<organism evidence="2 3">
    <name type="scientific">candidate division WWE3 bacterium CG22_combo_CG10-13_8_21_14_all_39_12</name>
    <dbReference type="NCBI Taxonomy" id="1975094"/>
    <lineage>
        <taxon>Bacteria</taxon>
        <taxon>Katanobacteria</taxon>
    </lineage>
</organism>
<name>A0A2H0BGE9_UNCKA</name>
<evidence type="ECO:0000256" key="1">
    <source>
        <dbReference type="SAM" id="Phobius"/>
    </source>
</evidence>
<dbReference type="SUPFAM" id="SSF82171">
    <property type="entry name" value="DPP6 N-terminal domain-like"/>
    <property type="match status" value="1"/>
</dbReference>
<gene>
    <name evidence="2" type="ORF">COX05_01430</name>
</gene>
<keyword evidence="1" id="KW-0472">Membrane</keyword>
<accession>A0A2H0BGE9</accession>
<keyword evidence="1" id="KW-0812">Transmembrane</keyword>
<reference evidence="2 3" key="1">
    <citation type="submission" date="2017-09" db="EMBL/GenBank/DDBJ databases">
        <title>Depth-based differentiation of microbial function through sediment-hosted aquifers and enrichment of novel symbionts in the deep terrestrial subsurface.</title>
        <authorList>
            <person name="Probst A.J."/>
            <person name="Ladd B."/>
            <person name="Jarett J.K."/>
            <person name="Geller-Mcgrath D.E."/>
            <person name="Sieber C.M."/>
            <person name="Emerson J.B."/>
            <person name="Anantharaman K."/>
            <person name="Thomas B.C."/>
            <person name="Malmstrom R."/>
            <person name="Stieglmeier M."/>
            <person name="Klingl A."/>
            <person name="Woyke T."/>
            <person name="Ryan C.M."/>
            <person name="Banfield J.F."/>
        </authorList>
    </citation>
    <scope>NUCLEOTIDE SEQUENCE [LARGE SCALE GENOMIC DNA]</scope>
    <source>
        <strain evidence="2">CG22_combo_CG10-13_8_21_14_all_39_12</strain>
    </source>
</reference>
<dbReference type="Proteomes" id="UP000228495">
    <property type="component" value="Unassembled WGS sequence"/>
</dbReference>
<evidence type="ECO:0000313" key="2">
    <source>
        <dbReference type="EMBL" id="PIP56747.1"/>
    </source>
</evidence>
<sequence>MNQHILDYILEQKQSSFSDSQIVSALVSAGWNKDEVNKALESINGGSSPEPMASKSSKSRAKLIISVLVAIIITGAGVVGLFAFGTLPENNEQLPVGTLHDVNPIIAYVESYPDDFAGNIVFYDTQKQEKLPTDLVIEADANTLFQLGPWSPDGKYLPILGFYAPGEEGGIVNLYLFDSKTRLAKRIYSDLRGEDNFLWANPSFSFLSGWIDNDILVVSSNRSGLSAETSQLTYFTTYGEIGTKVEPYVYLQKSSQLTHSVKSEVDTQIQTITLIDRELSFYPEGEIVGVVENKLVVLKKPEEIDLGFDFDGGTGGSQEWEDLELQINELAKQGVPQEDLDKMIRDFLEPQGETVLNLYNLETGEIDKVVALTDGPWQTQSVLVREEEPFLIAHQTDSAFLPTKERYVAIYVSDPYRVEMLYEGDLLQQSNHNFFNSLLTHGSSFGLSNEGNWIIGERGSRVDDPKNSSIFMLNIFTGEEVIVCSGYCSGVKVYNPLALENRY</sequence>
<evidence type="ECO:0000313" key="3">
    <source>
        <dbReference type="Proteomes" id="UP000228495"/>
    </source>
</evidence>